<dbReference type="OrthoDB" id="5521505at2"/>
<organism evidence="2 3">
    <name type="scientific">Alcaligenes aquatilis</name>
    <dbReference type="NCBI Taxonomy" id="323284"/>
    <lineage>
        <taxon>Bacteria</taxon>
        <taxon>Pseudomonadati</taxon>
        <taxon>Pseudomonadota</taxon>
        <taxon>Betaproteobacteria</taxon>
        <taxon>Burkholderiales</taxon>
        <taxon>Alcaligenaceae</taxon>
        <taxon>Alcaligenes</taxon>
    </lineage>
</organism>
<dbReference type="SUPFAM" id="SSF53474">
    <property type="entry name" value="alpha/beta-Hydrolases"/>
    <property type="match status" value="1"/>
</dbReference>
<evidence type="ECO:0000259" key="1">
    <source>
        <dbReference type="Pfam" id="PF00561"/>
    </source>
</evidence>
<dbReference type="InterPro" id="IPR050266">
    <property type="entry name" value="AB_hydrolase_sf"/>
</dbReference>
<dbReference type="Gene3D" id="3.40.50.1820">
    <property type="entry name" value="alpha/beta hydrolase"/>
    <property type="match status" value="1"/>
</dbReference>
<proteinExistence type="predicted"/>
<name>A0A3G2HQ44_9BURK</name>
<feature type="domain" description="AB hydrolase-1" evidence="1">
    <location>
        <begin position="27"/>
        <end position="260"/>
    </location>
</feature>
<dbReference type="AlphaFoldDB" id="A0A3G2HQ44"/>
<reference evidence="2 3" key="1">
    <citation type="submission" date="2018-09" db="EMBL/GenBank/DDBJ databases">
        <title>Complete genome sequence of the hydrocarbonoclastic bacterium Alcaligenes aquatilis QD168, isolated from a crude-oil polluted marine sediment of Central Chile.</title>
        <authorList>
            <person name="Duran R.E."/>
            <person name="Barra B."/>
            <person name="Salva-Serra F."/>
            <person name="Mendez V."/>
            <person name="Moore E.R.B."/>
            <person name="Seeger M."/>
        </authorList>
    </citation>
    <scope>NUCLEOTIDE SEQUENCE [LARGE SCALE GENOMIC DNA]</scope>
    <source>
        <strain evidence="2 3">QD168</strain>
    </source>
</reference>
<dbReference type="PANTHER" id="PTHR43798">
    <property type="entry name" value="MONOACYLGLYCEROL LIPASE"/>
    <property type="match status" value="1"/>
</dbReference>
<dbReference type="InterPro" id="IPR029058">
    <property type="entry name" value="AB_hydrolase_fold"/>
</dbReference>
<sequence length="274" mass="30051">MRNIMEKIDFQDFSLAYLHPPANDKTPIICIHGSWDDHQSWNGVANKLSDHTLLRYDRRGHSRSSAPKGQGRLSEDVADVIALLDHLNLQTAHVLGHSYGANVSIVLASRHPERVSSMMLLEPPVFSLLQDENEALRLEASDLMKQAAMMIEKGQVEAGAKLFIEKVAFGDKAWSEVFDSQARATILSNAHTWLDQFRDPDRLAVNVSALATFAGQTTLLTGSATLPTYAAVIQKISERVPHATIRTVTGAGHGMHISHPELVAAAVKAHLETV</sequence>
<dbReference type="Proteomes" id="UP000268070">
    <property type="component" value="Chromosome"/>
</dbReference>
<accession>A0A3G2HQ44</accession>
<dbReference type="EMBL" id="CP032153">
    <property type="protein sequence ID" value="AYN19129.1"/>
    <property type="molecule type" value="Genomic_DNA"/>
</dbReference>
<protein>
    <submittedName>
        <fullName evidence="2">Alpha/beta hydrolase</fullName>
    </submittedName>
</protein>
<keyword evidence="2" id="KW-0378">Hydrolase</keyword>
<dbReference type="InterPro" id="IPR000073">
    <property type="entry name" value="AB_hydrolase_1"/>
</dbReference>
<evidence type="ECO:0000313" key="3">
    <source>
        <dbReference type="Proteomes" id="UP000268070"/>
    </source>
</evidence>
<dbReference type="Pfam" id="PF00561">
    <property type="entry name" value="Abhydrolase_1"/>
    <property type="match status" value="1"/>
</dbReference>
<gene>
    <name evidence="2" type="ORF">D3M96_00420</name>
</gene>
<evidence type="ECO:0000313" key="2">
    <source>
        <dbReference type="EMBL" id="AYN19129.1"/>
    </source>
</evidence>
<dbReference type="KEGG" id="aaqu:D3M96_00420"/>
<dbReference type="GO" id="GO:0016787">
    <property type="term" value="F:hydrolase activity"/>
    <property type="evidence" value="ECO:0007669"/>
    <property type="project" value="UniProtKB-KW"/>
</dbReference>